<dbReference type="InterPro" id="IPR023796">
    <property type="entry name" value="Serpin_dom"/>
</dbReference>
<dbReference type="SMART" id="SM00093">
    <property type="entry name" value="SERPIN"/>
    <property type="match status" value="1"/>
</dbReference>
<proteinExistence type="inferred from homology"/>
<evidence type="ECO:0000313" key="8">
    <source>
        <dbReference type="Proteomes" id="UP000504634"/>
    </source>
</evidence>
<dbReference type="AlphaFoldDB" id="A0A6J2U739"/>
<dbReference type="PROSITE" id="PS00284">
    <property type="entry name" value="SERPIN"/>
    <property type="match status" value="1"/>
</dbReference>
<sequence length="403" mass="45541">MNTTLAYLGAHAIIALVLAKMAAAGTILPPISASPIVFARKFFRAINEEEPLVNMVVSPAAARSGLTLAFMGAHGKAAEELRAGLLLGVAKKPVIAKRHAEFWSKECTCSDRGVAMRLATRLYVKDDEQLQPNFNQTAAEFFNAQADVLNLTNVDDAANRVNKWLEMQTFHTVRNLLTPAAFNDETSVILVNSLYFRAKWDKRFPSERTKLKDFWINPEQRMEIQMMRQEDQFKYGESKTLRSKIIILPFEESEVNMMIIVPQDKDGLPALEQKLQEMDLNEVAAKTIWKDVEVVLPRFKIECDLDLKVPLQKLGISRIFEPGADLSGIFLKRSETPQKISEARQKLYLDVNESGCETDPDTAPDTGTMTENPNRKQFKADRPFVFAIRNNQTVYFVGHFVKP</sequence>
<dbReference type="CDD" id="cd19954">
    <property type="entry name" value="serpin42Dd-like_insects"/>
    <property type="match status" value="1"/>
</dbReference>
<feature type="region of interest" description="Disordered" evidence="5">
    <location>
        <begin position="353"/>
        <end position="375"/>
    </location>
</feature>
<accession>A0A6J2U739</accession>
<dbReference type="OrthoDB" id="671595at2759"/>
<feature type="chain" id="PRO_5027117063" evidence="6">
    <location>
        <begin position="25"/>
        <end position="403"/>
    </location>
</feature>
<evidence type="ECO:0000256" key="2">
    <source>
        <dbReference type="ARBA" id="ARBA00022690"/>
    </source>
</evidence>
<keyword evidence="8" id="KW-1185">Reference proteome</keyword>
<evidence type="ECO:0000256" key="5">
    <source>
        <dbReference type="SAM" id="MobiDB-lite"/>
    </source>
</evidence>
<keyword evidence="2 9" id="KW-0646">Protease inhibitor</keyword>
<dbReference type="InterPro" id="IPR042178">
    <property type="entry name" value="Serpin_sf_1"/>
</dbReference>
<dbReference type="PANTHER" id="PTHR11461:SF211">
    <property type="entry name" value="GH10112P-RELATED"/>
    <property type="match status" value="1"/>
</dbReference>
<dbReference type="Pfam" id="PF00079">
    <property type="entry name" value="Serpin"/>
    <property type="match status" value="1"/>
</dbReference>
<evidence type="ECO:0000256" key="4">
    <source>
        <dbReference type="RuleBase" id="RU000411"/>
    </source>
</evidence>
<dbReference type="RefSeq" id="XP_030384341.1">
    <property type="nucleotide sequence ID" value="XM_030528481.1"/>
</dbReference>
<dbReference type="InterPro" id="IPR036186">
    <property type="entry name" value="Serpin_sf"/>
</dbReference>
<comment type="similarity">
    <text evidence="1 4">Belongs to the serpin family.</text>
</comment>
<evidence type="ECO:0000256" key="1">
    <source>
        <dbReference type="ARBA" id="ARBA00009500"/>
    </source>
</evidence>
<feature type="signal peptide" evidence="6">
    <location>
        <begin position="1"/>
        <end position="24"/>
    </location>
</feature>
<keyword evidence="3 9" id="KW-0722">Serine protease inhibitor</keyword>
<dbReference type="PANTHER" id="PTHR11461">
    <property type="entry name" value="SERINE PROTEASE INHIBITOR, SERPIN"/>
    <property type="match status" value="1"/>
</dbReference>
<organism evidence="8 9">
    <name type="scientific">Drosophila lebanonensis</name>
    <name type="common">Fruit fly</name>
    <name type="synonym">Scaptodrosophila lebanonensis</name>
    <dbReference type="NCBI Taxonomy" id="7225"/>
    <lineage>
        <taxon>Eukaryota</taxon>
        <taxon>Metazoa</taxon>
        <taxon>Ecdysozoa</taxon>
        <taxon>Arthropoda</taxon>
        <taxon>Hexapoda</taxon>
        <taxon>Insecta</taxon>
        <taxon>Pterygota</taxon>
        <taxon>Neoptera</taxon>
        <taxon>Endopterygota</taxon>
        <taxon>Diptera</taxon>
        <taxon>Brachycera</taxon>
        <taxon>Muscomorpha</taxon>
        <taxon>Ephydroidea</taxon>
        <taxon>Drosophilidae</taxon>
        <taxon>Scaptodrosophila</taxon>
    </lineage>
</organism>
<dbReference type="GO" id="GO:0005615">
    <property type="term" value="C:extracellular space"/>
    <property type="evidence" value="ECO:0007669"/>
    <property type="project" value="InterPro"/>
</dbReference>
<reference evidence="9" key="1">
    <citation type="submission" date="2025-08" db="UniProtKB">
        <authorList>
            <consortium name="RefSeq"/>
        </authorList>
    </citation>
    <scope>IDENTIFICATION</scope>
    <source>
        <strain evidence="9">11010-0011.00</strain>
        <tissue evidence="9">Whole body</tissue>
    </source>
</reference>
<dbReference type="Gene3D" id="3.30.497.10">
    <property type="entry name" value="Antithrombin, subunit I, domain 2"/>
    <property type="match status" value="1"/>
</dbReference>
<dbReference type="SUPFAM" id="SSF56574">
    <property type="entry name" value="Serpins"/>
    <property type="match status" value="1"/>
</dbReference>
<name>A0A6J2U739_DROLE</name>
<evidence type="ECO:0000256" key="6">
    <source>
        <dbReference type="SAM" id="SignalP"/>
    </source>
</evidence>
<protein>
    <submittedName>
        <fullName evidence="9">Serine protease inhibitor 42Dd</fullName>
    </submittedName>
</protein>
<keyword evidence="6" id="KW-0732">Signal</keyword>
<dbReference type="GeneID" id="115631665"/>
<gene>
    <name evidence="9" type="primary">LOC115631665</name>
</gene>
<evidence type="ECO:0000313" key="9">
    <source>
        <dbReference type="RefSeq" id="XP_030384341.1"/>
    </source>
</evidence>
<dbReference type="Proteomes" id="UP000504634">
    <property type="component" value="Unplaced"/>
</dbReference>
<dbReference type="GO" id="GO:0004867">
    <property type="term" value="F:serine-type endopeptidase inhibitor activity"/>
    <property type="evidence" value="ECO:0007669"/>
    <property type="project" value="UniProtKB-KW"/>
</dbReference>
<dbReference type="InterPro" id="IPR000215">
    <property type="entry name" value="Serpin_fam"/>
</dbReference>
<feature type="domain" description="Serpin" evidence="7">
    <location>
        <begin position="40"/>
        <end position="403"/>
    </location>
</feature>
<evidence type="ECO:0000259" key="7">
    <source>
        <dbReference type="SMART" id="SM00093"/>
    </source>
</evidence>
<evidence type="ECO:0000256" key="3">
    <source>
        <dbReference type="ARBA" id="ARBA00022900"/>
    </source>
</evidence>
<dbReference type="Gene3D" id="2.30.39.10">
    <property type="entry name" value="Alpha-1-antitrypsin, domain 1"/>
    <property type="match status" value="1"/>
</dbReference>
<dbReference type="InterPro" id="IPR042185">
    <property type="entry name" value="Serpin_sf_2"/>
</dbReference>
<dbReference type="InterPro" id="IPR023795">
    <property type="entry name" value="Serpin_CS"/>
</dbReference>